<dbReference type="GO" id="GO:0004714">
    <property type="term" value="F:transmembrane receptor protein tyrosine kinase activity"/>
    <property type="evidence" value="ECO:0007669"/>
    <property type="project" value="UniProtKB-EC"/>
</dbReference>
<feature type="non-terminal residue" evidence="12">
    <location>
        <position position="1"/>
    </location>
</feature>
<feature type="domain" description="Protein kinase" evidence="11">
    <location>
        <begin position="1"/>
        <end position="167"/>
    </location>
</feature>
<dbReference type="InterPro" id="IPR011009">
    <property type="entry name" value="Kinase-like_dom_sf"/>
</dbReference>
<dbReference type="InterPro" id="IPR050122">
    <property type="entry name" value="RTK"/>
</dbReference>
<keyword evidence="9" id="KW-0829">Tyrosine-protein kinase</keyword>
<dbReference type="GO" id="GO:0001779">
    <property type="term" value="P:natural killer cell differentiation"/>
    <property type="evidence" value="ECO:0007669"/>
    <property type="project" value="TreeGrafter"/>
</dbReference>
<evidence type="ECO:0000256" key="5">
    <source>
        <dbReference type="ARBA" id="ARBA00022741"/>
    </source>
</evidence>
<dbReference type="GO" id="GO:0016477">
    <property type="term" value="P:cell migration"/>
    <property type="evidence" value="ECO:0007669"/>
    <property type="project" value="TreeGrafter"/>
</dbReference>
<name>Q4T0T4_TETNG</name>
<dbReference type="PROSITE" id="PS50011">
    <property type="entry name" value="PROTEIN_KINASE_DOM"/>
    <property type="match status" value="1"/>
</dbReference>
<dbReference type="Gene3D" id="1.10.510.10">
    <property type="entry name" value="Transferase(Phosphotransferase) domain 1"/>
    <property type="match status" value="1"/>
</dbReference>
<evidence type="ECO:0000259" key="11">
    <source>
        <dbReference type="PROSITE" id="PS50011"/>
    </source>
</evidence>
<keyword evidence="8" id="KW-0472">Membrane</keyword>
<dbReference type="InterPro" id="IPR008266">
    <property type="entry name" value="Tyr_kinase_AS"/>
</dbReference>
<dbReference type="InterPro" id="IPR000719">
    <property type="entry name" value="Prot_kinase_dom"/>
</dbReference>
<dbReference type="InterPro" id="IPR020635">
    <property type="entry name" value="Tyr_kinase_cat_dom"/>
</dbReference>
<reference evidence="12" key="2">
    <citation type="submission" date="2004-02" db="EMBL/GenBank/DDBJ databases">
        <authorList>
            <consortium name="Genoscope"/>
            <consortium name="Whitehead Institute Centre for Genome Research"/>
        </authorList>
    </citation>
    <scope>NUCLEOTIDE SEQUENCE</scope>
</reference>
<dbReference type="PANTHER" id="PTHR24416">
    <property type="entry name" value="TYROSINE-PROTEIN KINASE RECEPTOR"/>
    <property type="match status" value="1"/>
</dbReference>
<keyword evidence="4" id="KW-0808">Transferase</keyword>
<dbReference type="SMART" id="SM00219">
    <property type="entry name" value="TyrKc"/>
    <property type="match status" value="1"/>
</dbReference>
<dbReference type="GO" id="GO:0006909">
    <property type="term" value="P:phagocytosis"/>
    <property type="evidence" value="ECO:0007669"/>
    <property type="project" value="TreeGrafter"/>
</dbReference>
<dbReference type="InterPro" id="IPR001245">
    <property type="entry name" value="Ser-Thr/Tyr_kinase_cat_dom"/>
</dbReference>
<evidence type="ECO:0000256" key="10">
    <source>
        <dbReference type="ARBA" id="ARBA00023170"/>
    </source>
</evidence>
<dbReference type="PROSITE" id="PS00109">
    <property type="entry name" value="PROTEIN_KINASE_TYR"/>
    <property type="match status" value="1"/>
</dbReference>
<keyword evidence="3" id="KW-0597">Phosphoprotein</keyword>
<dbReference type="Pfam" id="PF07714">
    <property type="entry name" value="PK_Tyr_Ser-Thr"/>
    <property type="match status" value="1"/>
</dbReference>
<keyword evidence="5" id="KW-0547">Nucleotide-binding</keyword>
<dbReference type="EMBL" id="CAAE01010858">
    <property type="protein sequence ID" value="CAF93498.1"/>
    <property type="molecule type" value="Genomic_DNA"/>
</dbReference>
<sequence length="170" mass="19132">LQFVPHQTLLRFMMDIAAGMEYLSSRGFLHRDLAARNCMLSDDLRVCVADFGLSKRLLSSSYYRQTSAACLPVKWTALESLSESVYTTKSDVWSFGVTMWEVVSRGRTPYPGVQNCELLDLLQSGVRLKAPPDCDHQLYEVMRSCWDEDPGSRPTFSQLLQALGGLLAEL</sequence>
<evidence type="ECO:0000256" key="1">
    <source>
        <dbReference type="ARBA" id="ARBA00004370"/>
    </source>
</evidence>
<evidence type="ECO:0000256" key="4">
    <source>
        <dbReference type="ARBA" id="ARBA00022679"/>
    </source>
</evidence>
<evidence type="ECO:0000256" key="8">
    <source>
        <dbReference type="ARBA" id="ARBA00023136"/>
    </source>
</evidence>
<organism evidence="12">
    <name type="scientific">Tetraodon nigroviridis</name>
    <name type="common">Spotted green pufferfish</name>
    <name type="synonym">Chelonodon nigroviridis</name>
    <dbReference type="NCBI Taxonomy" id="99883"/>
    <lineage>
        <taxon>Eukaryota</taxon>
        <taxon>Metazoa</taxon>
        <taxon>Chordata</taxon>
        <taxon>Craniata</taxon>
        <taxon>Vertebrata</taxon>
        <taxon>Euteleostomi</taxon>
        <taxon>Actinopterygii</taxon>
        <taxon>Neopterygii</taxon>
        <taxon>Teleostei</taxon>
        <taxon>Neoteleostei</taxon>
        <taxon>Acanthomorphata</taxon>
        <taxon>Eupercaria</taxon>
        <taxon>Tetraodontiformes</taxon>
        <taxon>Tetradontoidea</taxon>
        <taxon>Tetraodontidae</taxon>
        <taxon>Tetraodon</taxon>
    </lineage>
</organism>
<dbReference type="GO" id="GO:0007399">
    <property type="term" value="P:nervous system development"/>
    <property type="evidence" value="ECO:0007669"/>
    <property type="project" value="TreeGrafter"/>
</dbReference>
<dbReference type="AlphaFoldDB" id="Q4T0T4"/>
<dbReference type="GO" id="GO:0005524">
    <property type="term" value="F:ATP binding"/>
    <property type="evidence" value="ECO:0007669"/>
    <property type="project" value="UniProtKB-KW"/>
</dbReference>
<evidence type="ECO:0000256" key="6">
    <source>
        <dbReference type="ARBA" id="ARBA00022777"/>
    </source>
</evidence>
<dbReference type="OrthoDB" id="98077at2759"/>
<keyword evidence="10" id="KW-0675">Receptor</keyword>
<dbReference type="CDD" id="cd00192">
    <property type="entry name" value="PTKc"/>
    <property type="match status" value="1"/>
</dbReference>
<dbReference type="EC" id="2.7.10.1" evidence="2"/>
<dbReference type="SUPFAM" id="SSF56112">
    <property type="entry name" value="Protein kinase-like (PK-like)"/>
    <property type="match status" value="1"/>
</dbReference>
<feature type="non-terminal residue" evidence="12">
    <location>
        <position position="170"/>
    </location>
</feature>
<evidence type="ECO:0000256" key="2">
    <source>
        <dbReference type="ARBA" id="ARBA00011902"/>
    </source>
</evidence>
<dbReference type="GO" id="GO:0005886">
    <property type="term" value="C:plasma membrane"/>
    <property type="evidence" value="ECO:0007669"/>
    <property type="project" value="TreeGrafter"/>
</dbReference>
<evidence type="ECO:0000256" key="3">
    <source>
        <dbReference type="ARBA" id="ARBA00022553"/>
    </source>
</evidence>
<dbReference type="PRINTS" id="PR00109">
    <property type="entry name" value="TYRKINASE"/>
</dbReference>
<proteinExistence type="predicted"/>
<dbReference type="FunFam" id="1.10.510.10:FF:000089">
    <property type="entry name" value="Tyrosine-protein kinase receptor TYRO3"/>
    <property type="match status" value="1"/>
</dbReference>
<comment type="caution">
    <text evidence="12">The sequence shown here is derived from an EMBL/GenBank/DDBJ whole genome shotgun (WGS) entry which is preliminary data.</text>
</comment>
<dbReference type="GO" id="GO:0043235">
    <property type="term" value="C:receptor complex"/>
    <property type="evidence" value="ECO:0007669"/>
    <property type="project" value="TreeGrafter"/>
</dbReference>
<accession>Q4T0T4</accession>
<protein>
    <recommendedName>
        <fullName evidence="2">receptor protein-tyrosine kinase</fullName>
        <ecNumber evidence="2">2.7.10.1</ecNumber>
    </recommendedName>
</protein>
<evidence type="ECO:0000256" key="7">
    <source>
        <dbReference type="ARBA" id="ARBA00022840"/>
    </source>
</evidence>
<keyword evidence="6" id="KW-0418">Kinase</keyword>
<dbReference type="GO" id="GO:0030168">
    <property type="term" value="P:platelet activation"/>
    <property type="evidence" value="ECO:0007669"/>
    <property type="project" value="TreeGrafter"/>
</dbReference>
<reference evidence="12" key="1">
    <citation type="journal article" date="2004" name="Nature">
        <title>Genome duplication in the teleost fish Tetraodon nigroviridis reveals the early vertebrate proto-karyotype.</title>
        <authorList>
            <person name="Jaillon O."/>
            <person name="Aury J.-M."/>
            <person name="Brunet F."/>
            <person name="Petit J.-L."/>
            <person name="Stange-Thomann N."/>
            <person name="Mauceli E."/>
            <person name="Bouneau L."/>
            <person name="Fischer C."/>
            <person name="Ozouf-Costaz C."/>
            <person name="Bernot A."/>
            <person name="Nicaud S."/>
            <person name="Jaffe D."/>
            <person name="Fisher S."/>
            <person name="Lutfalla G."/>
            <person name="Dossat C."/>
            <person name="Segurens B."/>
            <person name="Dasilva C."/>
            <person name="Salanoubat M."/>
            <person name="Levy M."/>
            <person name="Boudet N."/>
            <person name="Castellano S."/>
            <person name="Anthouard V."/>
            <person name="Jubin C."/>
            <person name="Castelli V."/>
            <person name="Katinka M."/>
            <person name="Vacherie B."/>
            <person name="Biemont C."/>
            <person name="Skalli Z."/>
            <person name="Cattolico L."/>
            <person name="Poulain J."/>
            <person name="De Berardinis V."/>
            <person name="Cruaud C."/>
            <person name="Duprat S."/>
            <person name="Brottier P."/>
            <person name="Coutanceau J.-P."/>
            <person name="Gouzy J."/>
            <person name="Parra G."/>
            <person name="Lardier G."/>
            <person name="Chapple C."/>
            <person name="McKernan K.J."/>
            <person name="McEwan P."/>
            <person name="Bosak S."/>
            <person name="Kellis M."/>
            <person name="Volff J.-N."/>
            <person name="Guigo R."/>
            <person name="Zody M.C."/>
            <person name="Mesirov J."/>
            <person name="Lindblad-Toh K."/>
            <person name="Birren B."/>
            <person name="Nusbaum C."/>
            <person name="Kahn D."/>
            <person name="Robinson-Rechavi M."/>
            <person name="Laudet V."/>
            <person name="Schachter V."/>
            <person name="Quetier F."/>
            <person name="Saurin W."/>
            <person name="Scarpelli C."/>
            <person name="Wincker P."/>
            <person name="Lander E.S."/>
            <person name="Weissenbach J."/>
            <person name="Roest Crollius H."/>
        </authorList>
    </citation>
    <scope>NUCLEOTIDE SEQUENCE [LARGE SCALE GENOMIC DNA]</scope>
</reference>
<dbReference type="GO" id="GO:0043066">
    <property type="term" value="P:negative regulation of apoptotic process"/>
    <property type="evidence" value="ECO:0007669"/>
    <property type="project" value="TreeGrafter"/>
</dbReference>
<keyword evidence="7" id="KW-0067">ATP-binding</keyword>
<gene>
    <name evidence="12" type="ORF">GSTENG00009157001</name>
</gene>
<comment type="subcellular location">
    <subcellularLocation>
        <location evidence="1">Membrane</location>
    </subcellularLocation>
</comment>
<evidence type="ECO:0000256" key="9">
    <source>
        <dbReference type="ARBA" id="ARBA00023137"/>
    </source>
</evidence>
<dbReference type="PANTHER" id="PTHR24416:SF323">
    <property type="entry name" value="TYROSINE-PROTEIN KINASE RECEPTOR UFO"/>
    <property type="match status" value="1"/>
</dbReference>
<dbReference type="GO" id="GO:0051897">
    <property type="term" value="P:positive regulation of phosphatidylinositol 3-kinase/protein kinase B signal transduction"/>
    <property type="evidence" value="ECO:0007669"/>
    <property type="project" value="TreeGrafter"/>
</dbReference>
<evidence type="ECO:0000313" key="12">
    <source>
        <dbReference type="EMBL" id="CAF93498.1"/>
    </source>
</evidence>
<dbReference type="GO" id="GO:0007169">
    <property type="term" value="P:cell surface receptor protein tyrosine kinase signaling pathway"/>
    <property type="evidence" value="ECO:0007669"/>
    <property type="project" value="TreeGrafter"/>
</dbReference>
<dbReference type="KEGG" id="tng:GSTEN00009157G001"/>